<dbReference type="Gene3D" id="2.60.40.1180">
    <property type="entry name" value="Golgi alpha-mannosidase II"/>
    <property type="match status" value="1"/>
</dbReference>
<dbReference type="PANTHER" id="PTHR10357:SF209">
    <property type="entry name" value="PERIPLASMIC ALPHA-AMYLASE"/>
    <property type="match status" value="1"/>
</dbReference>
<proteinExistence type="inferred from homology"/>
<keyword evidence="3" id="KW-0378">Hydrolase</keyword>
<dbReference type="SMART" id="SM00642">
    <property type="entry name" value="Aamy"/>
    <property type="match status" value="1"/>
</dbReference>
<feature type="region of interest" description="Disordered" evidence="5">
    <location>
        <begin position="57"/>
        <end position="77"/>
    </location>
</feature>
<evidence type="ECO:0000259" key="7">
    <source>
        <dbReference type="SMART" id="SM00642"/>
    </source>
</evidence>
<evidence type="ECO:0000256" key="2">
    <source>
        <dbReference type="ARBA" id="ARBA00022729"/>
    </source>
</evidence>
<feature type="compositionally biased region" description="Basic and acidic residues" evidence="5">
    <location>
        <begin position="66"/>
        <end position="77"/>
    </location>
</feature>
<dbReference type="Gene3D" id="2.60.40.1110">
    <property type="match status" value="1"/>
</dbReference>
<evidence type="ECO:0000256" key="4">
    <source>
        <dbReference type="ARBA" id="ARBA00023295"/>
    </source>
</evidence>
<evidence type="ECO:0000313" key="9">
    <source>
        <dbReference type="Proteomes" id="UP000286482"/>
    </source>
</evidence>
<protein>
    <recommendedName>
        <fullName evidence="7">Glycosyl hydrolase family 13 catalytic domain-containing protein</fullName>
    </recommendedName>
</protein>
<organism evidence="8 9">
    <name type="scientific">Alginatibacterium sediminis</name>
    <dbReference type="NCBI Taxonomy" id="2164068"/>
    <lineage>
        <taxon>Bacteria</taxon>
        <taxon>Pseudomonadati</taxon>
        <taxon>Pseudomonadota</taxon>
        <taxon>Gammaproteobacteria</taxon>
        <taxon>Alteromonadales</taxon>
        <taxon>Alteromonadaceae</taxon>
        <taxon>Alginatibacterium</taxon>
    </lineage>
</organism>
<comment type="similarity">
    <text evidence="1">Belongs to the glycosyl hydrolase 13 family.</text>
</comment>
<dbReference type="InterPro" id="IPR017853">
    <property type="entry name" value="GH"/>
</dbReference>
<feature type="signal peptide" evidence="6">
    <location>
        <begin position="1"/>
        <end position="27"/>
    </location>
</feature>
<keyword evidence="2 6" id="KW-0732">Signal</keyword>
<feature type="domain" description="Glycosyl hydrolase family 13 catalytic" evidence="7">
    <location>
        <begin position="47"/>
        <end position="485"/>
    </location>
</feature>
<dbReference type="CDD" id="cd10315">
    <property type="entry name" value="CBM41_pullulanase"/>
    <property type="match status" value="1"/>
</dbReference>
<accession>A0A420E7A0</accession>
<dbReference type="GO" id="GO:0030246">
    <property type="term" value="F:carbohydrate binding"/>
    <property type="evidence" value="ECO:0007669"/>
    <property type="project" value="InterPro"/>
</dbReference>
<evidence type="ECO:0000313" key="8">
    <source>
        <dbReference type="EMBL" id="RKF14285.1"/>
    </source>
</evidence>
<comment type="caution">
    <text evidence="8">The sequence shown here is derived from an EMBL/GenBank/DDBJ whole genome shotgun (WGS) entry which is preliminary data.</text>
</comment>
<feature type="chain" id="PRO_5019565238" description="Glycosyl hydrolase family 13 catalytic domain-containing protein" evidence="6">
    <location>
        <begin position="28"/>
        <end position="1241"/>
    </location>
</feature>
<dbReference type="Pfam" id="PF00128">
    <property type="entry name" value="Alpha-amylase"/>
    <property type="match status" value="1"/>
</dbReference>
<evidence type="ECO:0000256" key="5">
    <source>
        <dbReference type="SAM" id="MobiDB-lite"/>
    </source>
</evidence>
<dbReference type="InterPro" id="IPR006047">
    <property type="entry name" value="GH13_cat_dom"/>
</dbReference>
<evidence type="ECO:0000256" key="3">
    <source>
        <dbReference type="ARBA" id="ARBA00022801"/>
    </source>
</evidence>
<dbReference type="SUPFAM" id="SSF49452">
    <property type="entry name" value="Starch-binding domain-like"/>
    <property type="match status" value="1"/>
</dbReference>
<evidence type="ECO:0000256" key="6">
    <source>
        <dbReference type="SAM" id="SignalP"/>
    </source>
</evidence>
<dbReference type="PANTHER" id="PTHR10357">
    <property type="entry name" value="ALPHA-AMYLASE FAMILY MEMBER"/>
    <property type="match status" value="1"/>
</dbReference>
<sequence>MKFKFNRRLLTACAGVAVLVAGLNACKDPNQLTHYLDRDVKDDVFYFVMPDRFHNANPDNDLGDESGSREQHGFDPTDKAWYHGGDIQGLSAKLDYLEEMGITAIWMTPILKNKAVQGQSSAYHGYWTLDFTQIDPHLGSNDDLKALIEDAHSRNIKVFFDIITNHTADVIKYEECHDVSGEYQEGLTSCDYKSLAQIEAGDTFTPFLPAGEEYAKVPEWLNDPAYYHNQGDTTFSGENSVYGDFFGLDDLNTDDPAVVAGMIEIFNNIVSEFKPDGFRIDTVKHVNIEFWQQFSPALEAHAKSVGIPQFFMFGEVYDANPSNLSQFTTKGNLPSVLDFGFQGAVRSVVADQQAPTALRSLFEADDNYNDSDSDASRLMNFIGNHDMGRFGYFLGGEDTPVNLKKTKLAHSMMYFLRGIPVVYYGDEQGFTGDGGDQDSRENMDASVVDSFNDNQLIGTLATTAVDNFDQKHPIYRYLKKLSKVYRSHPVLRSGVQVERFAQADTAGLYVINRVDPTTGETYLIALNNADEVKSIELETQFKGYQVIWGSKKSASVNQGTLSLNVKGLDIVVLKAKGKAEDSPTTGFDIVGINEGDIASGSLQIEALVQGVETLEIPTYKLDFSYRVDGGEAIPIASDLTAPYQLFWDVSQFDDGTRLSLELNLSNRDSQLSSQSIELLVDSRVPSELKIDYQNGNDRSYAYSVNQSGSMQGPLPVSDGIVDLHWGANDQSNLLFFTNFDGEFYTVDQPVLLTRNQVVSMSSESDSGELLAHLYLNNAGELSQDANPVAQSPMVLNPYSGATSPFGDDVNVRGGLNGWGADPVQYLGMGHYKVSLDITSGDLEFKFADSNWSPLNVGGPITEYGLTKSANPSNLVTNIAVGGLTQFNLLTFDQDMDGVVDYILPVLDADFGPLGQAMYMRGDHNGWSADQRLSYWSDGLYRHSVSLAAGAISFKFANADWSLQYSAIDDEVSLDQVAIVSSIESPNDSFEAPAAAKYEISLEPIGADFEMLIEQGALLGEDTPSYARDIFIRGEMNGWAAQTALSYQGLDKYRQVMVIGPDADANGDGVVSFKLADSDWAEINFGGEALDFGSALALIDNGADLSFVTPLSNQVIEFVIDAGNIDSPILTINIIDGLIVHYSRTLSDFEGWGLHVWGDGVAANSIPTWTNPLPFFAEDDFGRYGVIELIDPSLELGFILHAGDEKNSADDLYHVPSSDIEIWINQADGMLYQDKSTAVAAQ</sequence>
<reference evidence="8 9" key="1">
    <citation type="submission" date="2018-09" db="EMBL/GenBank/DDBJ databases">
        <authorList>
            <person name="Wang Z."/>
        </authorList>
    </citation>
    <scope>NUCLEOTIDE SEQUENCE [LARGE SCALE GENOMIC DNA]</scope>
    <source>
        <strain evidence="8 9">ALS 81</strain>
    </source>
</reference>
<keyword evidence="4" id="KW-0326">Glycosidase</keyword>
<evidence type="ECO:0000256" key="1">
    <source>
        <dbReference type="ARBA" id="ARBA00008061"/>
    </source>
</evidence>
<dbReference type="RefSeq" id="WP_120356096.1">
    <property type="nucleotide sequence ID" value="NZ_RAQO01000009.1"/>
</dbReference>
<dbReference type="Proteomes" id="UP000286482">
    <property type="component" value="Unassembled WGS sequence"/>
</dbReference>
<dbReference type="InterPro" id="IPR013780">
    <property type="entry name" value="Glyco_hydro_b"/>
</dbReference>
<dbReference type="GO" id="GO:0016798">
    <property type="term" value="F:hydrolase activity, acting on glycosyl bonds"/>
    <property type="evidence" value="ECO:0007669"/>
    <property type="project" value="UniProtKB-KW"/>
</dbReference>
<dbReference type="Pfam" id="PF03714">
    <property type="entry name" value="PUD"/>
    <property type="match status" value="1"/>
</dbReference>
<name>A0A420E7A0_9ALTE</name>
<keyword evidence="9" id="KW-1185">Reference proteome</keyword>
<gene>
    <name evidence="8" type="ORF">DBZ36_16610</name>
</gene>
<dbReference type="SUPFAM" id="SSF51445">
    <property type="entry name" value="(Trans)glycosidases"/>
    <property type="match status" value="1"/>
</dbReference>
<dbReference type="InterPro" id="IPR005323">
    <property type="entry name" value="CBM41_pullulanase"/>
</dbReference>
<dbReference type="CDD" id="cd11339">
    <property type="entry name" value="AmyAc_bac_CMD_like_2"/>
    <property type="match status" value="1"/>
</dbReference>
<dbReference type="Gene3D" id="3.20.20.80">
    <property type="entry name" value="Glycosidases"/>
    <property type="match status" value="1"/>
</dbReference>
<dbReference type="GO" id="GO:0005975">
    <property type="term" value="P:carbohydrate metabolic process"/>
    <property type="evidence" value="ECO:0007669"/>
    <property type="project" value="InterPro"/>
</dbReference>
<dbReference type="EMBL" id="RAQO01000009">
    <property type="protein sequence ID" value="RKF14285.1"/>
    <property type="molecule type" value="Genomic_DNA"/>
</dbReference>
<dbReference type="OrthoDB" id="9805159at2"/>
<dbReference type="InterPro" id="IPR013784">
    <property type="entry name" value="Carb-bd-like_fold"/>
</dbReference>
<dbReference type="AlphaFoldDB" id="A0A420E7A0"/>